<protein>
    <recommendedName>
        <fullName evidence="4">Prepilin-type N-terminal cleavage/methylation domain-containing protein</fullName>
    </recommendedName>
</protein>
<gene>
    <name evidence="2" type="ORF">HF843_02060</name>
</gene>
<keyword evidence="1" id="KW-0472">Membrane</keyword>
<evidence type="ECO:0000313" key="3">
    <source>
        <dbReference type="Proteomes" id="UP000583419"/>
    </source>
</evidence>
<dbReference type="EMBL" id="JABAGJ010000002">
    <property type="protein sequence ID" value="NMF01979.1"/>
    <property type="molecule type" value="Genomic_DNA"/>
</dbReference>
<keyword evidence="1" id="KW-1133">Transmembrane helix</keyword>
<accession>A0A848D3C3</accession>
<reference evidence="2 3" key="1">
    <citation type="submission" date="2020-04" db="EMBL/GenBank/DDBJ databases">
        <authorList>
            <person name="Hitch T.C.A."/>
            <person name="Wylensek D."/>
            <person name="Clavel T."/>
        </authorList>
    </citation>
    <scope>NUCLEOTIDE SEQUENCE [LARGE SCALE GENOMIC DNA]</scope>
    <source>
        <strain evidence="2 3">WCA-130-P53-4B</strain>
    </source>
</reference>
<dbReference type="RefSeq" id="WP_168973201.1">
    <property type="nucleotide sequence ID" value="NZ_JABAGJ010000002.1"/>
</dbReference>
<evidence type="ECO:0000256" key="1">
    <source>
        <dbReference type="SAM" id="Phobius"/>
    </source>
</evidence>
<sequence>MSMNENKVIRKTSWSSLIRAHVRRVNRGESGMTLVEMMVSLGIFMLFSSMFVVSVVSFLHVTSESRLRSVSTSSMTTAAQRIERMVRYASDAEVDPSGNMLKLYVPGEAATKASVGTTGVGQCIVLTYTPAAWSGNTVNTYGTLKWQSRDEGASTYTDRGALLSDLFNNVSRAPGVSDAIYQKPMFAMDSSTHIVSFSPVVGGYVAGRAITSNTVSRFPVGNAGADPDWTIAKHCP</sequence>
<dbReference type="AlphaFoldDB" id="A0A848D3C3"/>
<dbReference type="Proteomes" id="UP000583419">
    <property type="component" value="Unassembled WGS sequence"/>
</dbReference>
<dbReference type="Pfam" id="PF07963">
    <property type="entry name" value="N_methyl"/>
    <property type="match status" value="1"/>
</dbReference>
<comment type="caution">
    <text evidence="2">The sequence shown here is derived from an EMBL/GenBank/DDBJ whole genome shotgun (WGS) entry which is preliminary data.</text>
</comment>
<organism evidence="2 3">
    <name type="scientific">Bifidobacterium boum</name>
    <dbReference type="NCBI Taxonomy" id="78343"/>
    <lineage>
        <taxon>Bacteria</taxon>
        <taxon>Bacillati</taxon>
        <taxon>Actinomycetota</taxon>
        <taxon>Actinomycetes</taxon>
        <taxon>Bifidobacteriales</taxon>
        <taxon>Bifidobacteriaceae</taxon>
        <taxon>Bifidobacterium</taxon>
    </lineage>
</organism>
<keyword evidence="1" id="KW-0812">Transmembrane</keyword>
<feature type="transmembrane region" description="Helical" evidence="1">
    <location>
        <begin position="37"/>
        <end position="59"/>
    </location>
</feature>
<dbReference type="InterPro" id="IPR012902">
    <property type="entry name" value="N_methyl_site"/>
</dbReference>
<dbReference type="PROSITE" id="PS00409">
    <property type="entry name" value="PROKAR_NTER_METHYL"/>
    <property type="match status" value="1"/>
</dbReference>
<name>A0A848D3C3_9BIFI</name>
<proteinExistence type="predicted"/>
<evidence type="ECO:0008006" key="4">
    <source>
        <dbReference type="Google" id="ProtNLM"/>
    </source>
</evidence>
<evidence type="ECO:0000313" key="2">
    <source>
        <dbReference type="EMBL" id="NMF01979.1"/>
    </source>
</evidence>